<comment type="similarity">
    <text evidence="4 9">Belongs to the peptidase C15 family.</text>
</comment>
<evidence type="ECO:0000256" key="3">
    <source>
        <dbReference type="ARBA" id="ARBA00004496"/>
    </source>
</evidence>
<dbReference type="PANTHER" id="PTHR23402">
    <property type="entry name" value="PROTEASE FAMILY C15 PYROGLUTAMYL-PEPTIDASE I-RELATED"/>
    <property type="match status" value="1"/>
</dbReference>
<comment type="subcellular location">
    <subcellularLocation>
        <location evidence="3 9">Cytoplasm</location>
    </subcellularLocation>
</comment>
<evidence type="ECO:0000256" key="1">
    <source>
        <dbReference type="ARBA" id="ARBA00001770"/>
    </source>
</evidence>
<dbReference type="InterPro" id="IPR000816">
    <property type="entry name" value="Peptidase_C15"/>
</dbReference>
<dbReference type="Gene3D" id="3.40.630.20">
    <property type="entry name" value="Peptidase C15, pyroglutamyl peptidase I-like"/>
    <property type="match status" value="1"/>
</dbReference>
<evidence type="ECO:0000256" key="4">
    <source>
        <dbReference type="ARBA" id="ARBA00006641"/>
    </source>
</evidence>
<evidence type="ECO:0000256" key="7">
    <source>
        <dbReference type="ARBA" id="ARBA00022801"/>
    </source>
</evidence>
<dbReference type="Pfam" id="PF01470">
    <property type="entry name" value="Peptidase_C15"/>
    <property type="match status" value="1"/>
</dbReference>
<evidence type="ECO:0000256" key="6">
    <source>
        <dbReference type="ARBA" id="ARBA00022670"/>
    </source>
</evidence>
<dbReference type="PANTHER" id="PTHR23402:SF1">
    <property type="entry name" value="PYROGLUTAMYL-PEPTIDASE I"/>
    <property type="match status" value="1"/>
</dbReference>
<dbReference type="PRINTS" id="PR00706">
    <property type="entry name" value="PYROGLUPTASE"/>
</dbReference>
<dbReference type="RefSeq" id="WP_259621087.1">
    <property type="nucleotide sequence ID" value="NZ_JANYMP010000001.1"/>
</dbReference>
<dbReference type="FunFam" id="3.40.630.20:FF:000001">
    <property type="entry name" value="Pyrrolidone-carboxylate peptidase"/>
    <property type="match status" value="1"/>
</dbReference>
<feature type="active site" evidence="9">
    <location>
        <position position="167"/>
    </location>
</feature>
<dbReference type="InterPro" id="IPR029762">
    <property type="entry name" value="PGP-I_bact-type"/>
</dbReference>
<gene>
    <name evidence="9 10" type="primary">pcp</name>
    <name evidence="10" type="ORF">NZH93_01825</name>
</gene>
<keyword evidence="6 9" id="KW-0645">Protease</keyword>
<evidence type="ECO:0000256" key="2">
    <source>
        <dbReference type="ARBA" id="ARBA00002280"/>
    </source>
</evidence>
<dbReference type="PIRSF" id="PIRSF015592">
    <property type="entry name" value="Prld-crbxl_pptds"/>
    <property type="match status" value="1"/>
</dbReference>
<keyword evidence="5 9" id="KW-0963">Cytoplasm</keyword>
<dbReference type="HAMAP" id="MF_00417">
    <property type="entry name" value="Pyrrolid_peptidase"/>
    <property type="match status" value="1"/>
</dbReference>
<comment type="subunit">
    <text evidence="9">Homotetramer.</text>
</comment>
<dbReference type="CDD" id="cd00501">
    <property type="entry name" value="Peptidase_C15"/>
    <property type="match status" value="1"/>
</dbReference>
<keyword evidence="8 9" id="KW-0788">Thiol protease</keyword>
<comment type="catalytic activity">
    <reaction evidence="1 9">
        <text>Release of an N-terminal pyroglutamyl group from a polypeptide, the second amino acid generally not being Pro.</text>
        <dbReference type="EC" id="3.4.19.3"/>
    </reaction>
</comment>
<dbReference type="GO" id="GO:0006508">
    <property type="term" value="P:proteolysis"/>
    <property type="evidence" value="ECO:0007669"/>
    <property type="project" value="UniProtKB-KW"/>
</dbReference>
<feature type="active site" evidence="9">
    <location>
        <position position="143"/>
    </location>
</feature>
<dbReference type="GO" id="GO:0016920">
    <property type="term" value="F:pyroglutamyl-peptidase activity"/>
    <property type="evidence" value="ECO:0007669"/>
    <property type="project" value="UniProtKB-UniRule"/>
</dbReference>
<reference evidence="10" key="1">
    <citation type="submission" date="2022-08" db="EMBL/GenBank/DDBJ databases">
        <authorList>
            <person name="Tistechok S."/>
            <person name="Samborskyy M."/>
            <person name="Roman I."/>
        </authorList>
    </citation>
    <scope>NUCLEOTIDE SEQUENCE</scope>
    <source>
        <strain evidence="10">DSM 103496</strain>
    </source>
</reference>
<comment type="function">
    <text evidence="2 9">Removes 5-oxoproline from various penultimate amino acid residues except L-proline.</text>
</comment>
<feature type="active site" evidence="9">
    <location>
        <position position="80"/>
    </location>
</feature>
<keyword evidence="7 9" id="KW-0378">Hydrolase</keyword>
<sequence>MPTILLTGFEPFGGETTNPSWNAVRALRDEWSGPGELHAVELPVDFRAVGPALVEAVERYRPDVVICTGLAGGQADIAVERVAVNIEDPGVPDNAGYQPVDEPVDEEGPAAYFSTLPVKAIVARLVEEGIPASVSNTAGTYTCNHVFYRLMRTLAQQRPHAVGGFIHVPYEPGQVAGMTSPKPSMAHETITRALRLATTVALESLEDRA</sequence>
<evidence type="ECO:0000256" key="8">
    <source>
        <dbReference type="ARBA" id="ARBA00022807"/>
    </source>
</evidence>
<comment type="caution">
    <text evidence="10">The sequence shown here is derived from an EMBL/GenBank/DDBJ whole genome shotgun (WGS) entry which is preliminary data.</text>
</comment>
<dbReference type="AlphaFoldDB" id="A0A9X3AE54"/>
<dbReference type="InterPro" id="IPR036440">
    <property type="entry name" value="Peptidase_C15-like_sf"/>
</dbReference>
<name>A0A9X3AE54_9PSEU</name>
<dbReference type="EMBL" id="JANYMP010000001">
    <property type="protein sequence ID" value="MCS7475575.1"/>
    <property type="molecule type" value="Genomic_DNA"/>
</dbReference>
<evidence type="ECO:0000256" key="5">
    <source>
        <dbReference type="ARBA" id="ARBA00022490"/>
    </source>
</evidence>
<dbReference type="SUPFAM" id="SSF53182">
    <property type="entry name" value="Pyrrolidone carboxyl peptidase (pyroglutamate aminopeptidase)"/>
    <property type="match status" value="1"/>
</dbReference>
<dbReference type="NCBIfam" id="TIGR00504">
    <property type="entry name" value="pyro_pdase"/>
    <property type="match status" value="1"/>
</dbReference>
<evidence type="ECO:0000256" key="9">
    <source>
        <dbReference type="HAMAP-Rule" id="MF_00417"/>
    </source>
</evidence>
<dbReference type="Proteomes" id="UP001141259">
    <property type="component" value="Unassembled WGS sequence"/>
</dbReference>
<dbReference type="GO" id="GO:0005829">
    <property type="term" value="C:cytosol"/>
    <property type="evidence" value="ECO:0007669"/>
    <property type="project" value="InterPro"/>
</dbReference>
<dbReference type="EC" id="3.4.19.3" evidence="9"/>
<evidence type="ECO:0000313" key="10">
    <source>
        <dbReference type="EMBL" id="MCS7475575.1"/>
    </source>
</evidence>
<accession>A0A9X3AE54</accession>
<keyword evidence="11" id="KW-1185">Reference proteome</keyword>
<protein>
    <recommendedName>
        <fullName evidence="9">Pyrrolidone-carboxylate peptidase</fullName>
        <ecNumber evidence="9">3.4.19.3</ecNumber>
    </recommendedName>
    <alternativeName>
        <fullName evidence="9">5-oxoprolyl-peptidase</fullName>
    </alternativeName>
    <alternativeName>
        <fullName evidence="9">Pyroglutamyl-peptidase I</fullName>
        <shortName evidence="9">PGP-I</shortName>
        <shortName evidence="9">Pyrase</shortName>
    </alternativeName>
</protein>
<proteinExistence type="inferred from homology"/>
<dbReference type="NCBIfam" id="NF009676">
    <property type="entry name" value="PRK13197.1"/>
    <property type="match status" value="1"/>
</dbReference>
<organism evidence="10 11">
    <name type="scientific">Umezawaea endophytica</name>
    <dbReference type="NCBI Taxonomy" id="1654476"/>
    <lineage>
        <taxon>Bacteria</taxon>
        <taxon>Bacillati</taxon>
        <taxon>Actinomycetota</taxon>
        <taxon>Actinomycetes</taxon>
        <taxon>Pseudonocardiales</taxon>
        <taxon>Pseudonocardiaceae</taxon>
        <taxon>Umezawaea</taxon>
    </lineage>
</organism>
<evidence type="ECO:0000313" key="11">
    <source>
        <dbReference type="Proteomes" id="UP001141259"/>
    </source>
</evidence>
<dbReference type="InterPro" id="IPR016125">
    <property type="entry name" value="Peptidase_C15-like"/>
</dbReference>